<reference evidence="1" key="1">
    <citation type="submission" date="2017-08" db="EMBL/GenBank/DDBJ databases">
        <authorList>
            <person name="Polle J.E."/>
            <person name="Barry K."/>
            <person name="Cushman J."/>
            <person name="Schmutz J."/>
            <person name="Tran D."/>
            <person name="Hathwaick L.T."/>
            <person name="Yim W.C."/>
            <person name="Jenkins J."/>
            <person name="Mckie-Krisberg Z.M."/>
            <person name="Prochnik S."/>
            <person name="Lindquist E."/>
            <person name="Dockter R.B."/>
            <person name="Adam C."/>
            <person name="Molina H."/>
            <person name="Bunkerborg J."/>
            <person name="Jin E."/>
            <person name="Buchheim M."/>
            <person name="Magnuson J."/>
        </authorList>
    </citation>
    <scope>NUCLEOTIDE SEQUENCE</scope>
    <source>
        <strain evidence="1">CCAP 19/18</strain>
    </source>
</reference>
<evidence type="ECO:0008006" key="3">
    <source>
        <dbReference type="Google" id="ProtNLM"/>
    </source>
</evidence>
<dbReference type="EMBL" id="MU069824">
    <property type="protein sequence ID" value="KAF5833205.1"/>
    <property type="molecule type" value="Genomic_DNA"/>
</dbReference>
<comment type="caution">
    <text evidence="1">The sequence shown here is derived from an EMBL/GenBank/DDBJ whole genome shotgun (WGS) entry which is preliminary data.</text>
</comment>
<protein>
    <recommendedName>
        <fullName evidence="3">Encoded protein</fullName>
    </recommendedName>
</protein>
<keyword evidence="2" id="KW-1185">Reference proteome</keyword>
<dbReference type="Proteomes" id="UP000815325">
    <property type="component" value="Unassembled WGS sequence"/>
</dbReference>
<organism evidence="1 2">
    <name type="scientific">Dunaliella salina</name>
    <name type="common">Green alga</name>
    <name type="synonym">Protococcus salinus</name>
    <dbReference type="NCBI Taxonomy" id="3046"/>
    <lineage>
        <taxon>Eukaryota</taxon>
        <taxon>Viridiplantae</taxon>
        <taxon>Chlorophyta</taxon>
        <taxon>core chlorophytes</taxon>
        <taxon>Chlorophyceae</taxon>
        <taxon>CS clade</taxon>
        <taxon>Chlamydomonadales</taxon>
        <taxon>Dunaliellaceae</taxon>
        <taxon>Dunaliella</taxon>
    </lineage>
</organism>
<sequence>MSAFPCGNTPPSDLQPSQDACLSKKQQCYAHKKDKSMCTCCISASKSNYTTPSFPEHIKRTNPCVLALDSAGRHSNVTISFPSTKKDKSMCACSGIEQTMGDAWHTEHQAHKCQVRSFLVQSH</sequence>
<evidence type="ECO:0000313" key="2">
    <source>
        <dbReference type="Proteomes" id="UP000815325"/>
    </source>
</evidence>
<accession>A0ABQ7GF28</accession>
<name>A0ABQ7GF28_DUNSA</name>
<gene>
    <name evidence="1" type="ORF">DUNSADRAFT_10555</name>
</gene>
<evidence type="ECO:0000313" key="1">
    <source>
        <dbReference type="EMBL" id="KAF5833205.1"/>
    </source>
</evidence>
<proteinExistence type="predicted"/>